<evidence type="ECO:0000256" key="1">
    <source>
        <dbReference type="ARBA" id="ARBA00004651"/>
    </source>
</evidence>
<keyword evidence="9" id="KW-1185">Reference proteome</keyword>
<dbReference type="PANTHER" id="PTHR43549:SF3">
    <property type="entry name" value="MULTIDRUG RESISTANCE PROTEIN YPNP-RELATED"/>
    <property type="match status" value="1"/>
</dbReference>
<comment type="subcellular location">
    <subcellularLocation>
        <location evidence="1">Cell membrane</location>
        <topology evidence="1">Multi-pass membrane protein</topology>
    </subcellularLocation>
</comment>
<feature type="transmembrane region" description="Helical" evidence="7">
    <location>
        <begin position="161"/>
        <end position="180"/>
    </location>
</feature>
<dbReference type="PANTHER" id="PTHR43549">
    <property type="entry name" value="MULTIDRUG RESISTANCE PROTEIN YPNP-RELATED"/>
    <property type="match status" value="1"/>
</dbReference>
<dbReference type="InterPro" id="IPR048279">
    <property type="entry name" value="MdtK-like"/>
</dbReference>
<dbReference type="Pfam" id="PF01554">
    <property type="entry name" value="MatE"/>
    <property type="match status" value="2"/>
</dbReference>
<sequence>MTEGPIWKRVLSFALPILLGNLFQQLYNVVDSLVVGNFTGKAALAAVSSSSHLILLLVGLISGIFIGAGVVIARYYGAGAEGQVSTAVHTTVAFALISGIALTVCGVGLTPSILRLMGTPENVLPDSILYFRIYFSGVLFMALYNTVNGILQAMGDSRHPLYYLITAAVLNAILDILFVAGLNWGVAGAGAATVIAQGFSAFLGLRHLMRVEGAHRLIPRNIHLNRPMLREILQMGLPSGLQSSIIALANTVMQSNINSFGEDAMAGCGSYMKIEGFAFLPVTTFALAMTTFISQNLGARQYDRARRGARFGMAASMLLSELIGMLIYFLSPYLIALFNSDSAVVAVGVAQARTMAPFYFLLAFTHSISGTLRGAGLAVVPMGVMVVCWCVIRVSYVTLILRFFNDIRCIFLGYPLTWSLSCIVLAIYFWKADWLHHFDRQAHSDGPQTPQKRDG</sequence>
<keyword evidence="3" id="KW-1003">Cell membrane</keyword>
<evidence type="ECO:0000256" key="2">
    <source>
        <dbReference type="ARBA" id="ARBA00022448"/>
    </source>
</evidence>
<dbReference type="GO" id="GO:0015297">
    <property type="term" value="F:antiporter activity"/>
    <property type="evidence" value="ECO:0007669"/>
    <property type="project" value="InterPro"/>
</dbReference>
<evidence type="ECO:0000313" key="8">
    <source>
        <dbReference type="EMBL" id="QNL45898.1"/>
    </source>
</evidence>
<evidence type="ECO:0000256" key="5">
    <source>
        <dbReference type="ARBA" id="ARBA00022989"/>
    </source>
</evidence>
<feature type="transmembrane region" description="Helical" evidence="7">
    <location>
        <begin position="186"/>
        <end position="205"/>
    </location>
</feature>
<keyword evidence="5 7" id="KW-1133">Transmembrane helix</keyword>
<evidence type="ECO:0000256" key="6">
    <source>
        <dbReference type="ARBA" id="ARBA00023136"/>
    </source>
</evidence>
<dbReference type="AlphaFoldDB" id="A0A7G9B8L7"/>
<feature type="transmembrane region" description="Helical" evidence="7">
    <location>
        <begin position="311"/>
        <end position="331"/>
    </location>
</feature>
<proteinExistence type="predicted"/>
<dbReference type="Proteomes" id="UP000515960">
    <property type="component" value="Chromosome"/>
</dbReference>
<dbReference type="CDD" id="cd13138">
    <property type="entry name" value="MATE_yoeA_like"/>
    <property type="match status" value="1"/>
</dbReference>
<dbReference type="InterPro" id="IPR052031">
    <property type="entry name" value="Membrane_Transporter-Flippase"/>
</dbReference>
<dbReference type="KEGG" id="ohi:H8790_11515"/>
<gene>
    <name evidence="8" type="ORF">H8790_11515</name>
</gene>
<dbReference type="GO" id="GO:0042910">
    <property type="term" value="F:xenobiotic transmembrane transporter activity"/>
    <property type="evidence" value="ECO:0007669"/>
    <property type="project" value="InterPro"/>
</dbReference>
<accession>A0A7G9B8L7</accession>
<organism evidence="8 9">
    <name type="scientific">Oscillibacter hominis</name>
    <dbReference type="NCBI Taxonomy" id="2763056"/>
    <lineage>
        <taxon>Bacteria</taxon>
        <taxon>Bacillati</taxon>
        <taxon>Bacillota</taxon>
        <taxon>Clostridia</taxon>
        <taxon>Eubacteriales</taxon>
        <taxon>Oscillospiraceae</taxon>
        <taxon>Oscillibacter</taxon>
    </lineage>
</organism>
<dbReference type="EMBL" id="CP060490">
    <property type="protein sequence ID" value="QNL45898.1"/>
    <property type="molecule type" value="Genomic_DNA"/>
</dbReference>
<reference evidence="8 9" key="1">
    <citation type="submission" date="2020-08" db="EMBL/GenBank/DDBJ databases">
        <authorList>
            <person name="Liu C."/>
            <person name="Sun Q."/>
        </authorList>
    </citation>
    <scope>NUCLEOTIDE SEQUENCE [LARGE SCALE GENOMIC DNA]</scope>
    <source>
        <strain evidence="8 9">NSJ-62</strain>
    </source>
</reference>
<dbReference type="NCBIfam" id="TIGR00797">
    <property type="entry name" value="matE"/>
    <property type="match status" value="1"/>
</dbReference>
<name>A0A7G9B8L7_9FIRM</name>
<feature type="transmembrane region" description="Helical" evidence="7">
    <location>
        <begin position="343"/>
        <end position="364"/>
    </location>
</feature>
<dbReference type="PIRSF" id="PIRSF006603">
    <property type="entry name" value="DinF"/>
    <property type="match status" value="1"/>
</dbReference>
<keyword evidence="4 7" id="KW-0812">Transmembrane</keyword>
<feature type="transmembrane region" description="Helical" evidence="7">
    <location>
        <begin position="277"/>
        <end position="299"/>
    </location>
</feature>
<evidence type="ECO:0000313" key="9">
    <source>
        <dbReference type="Proteomes" id="UP000515960"/>
    </source>
</evidence>
<evidence type="ECO:0000256" key="7">
    <source>
        <dbReference type="SAM" id="Phobius"/>
    </source>
</evidence>
<evidence type="ECO:0000256" key="4">
    <source>
        <dbReference type="ARBA" id="ARBA00022692"/>
    </source>
</evidence>
<feature type="transmembrane region" description="Helical" evidence="7">
    <location>
        <begin position="410"/>
        <end position="430"/>
    </location>
</feature>
<feature type="transmembrane region" description="Helical" evidence="7">
    <location>
        <begin position="88"/>
        <end position="109"/>
    </location>
</feature>
<protein>
    <submittedName>
        <fullName evidence="8">MATE family efflux transporter</fullName>
    </submittedName>
</protein>
<feature type="transmembrane region" description="Helical" evidence="7">
    <location>
        <begin position="376"/>
        <end position="404"/>
    </location>
</feature>
<feature type="transmembrane region" description="Helical" evidence="7">
    <location>
        <begin position="52"/>
        <end position="76"/>
    </location>
</feature>
<evidence type="ECO:0000256" key="3">
    <source>
        <dbReference type="ARBA" id="ARBA00022475"/>
    </source>
</evidence>
<feature type="transmembrane region" description="Helical" evidence="7">
    <location>
        <begin position="129"/>
        <end position="149"/>
    </location>
</feature>
<keyword evidence="2" id="KW-0813">Transport</keyword>
<dbReference type="GO" id="GO:0005886">
    <property type="term" value="C:plasma membrane"/>
    <property type="evidence" value="ECO:0007669"/>
    <property type="project" value="UniProtKB-SubCell"/>
</dbReference>
<dbReference type="InterPro" id="IPR002528">
    <property type="entry name" value="MATE_fam"/>
</dbReference>
<keyword evidence="6 7" id="KW-0472">Membrane</keyword>